<comment type="caution">
    <text evidence="1">The sequence shown here is derived from an EMBL/GenBank/DDBJ whole genome shotgun (WGS) entry which is preliminary data.</text>
</comment>
<evidence type="ECO:0008006" key="3">
    <source>
        <dbReference type="Google" id="ProtNLM"/>
    </source>
</evidence>
<dbReference type="AlphaFoldDB" id="A0A0B0IDD9"/>
<dbReference type="OrthoDB" id="2935070at2"/>
<proteinExistence type="predicted"/>
<evidence type="ECO:0000313" key="2">
    <source>
        <dbReference type="Proteomes" id="UP000030832"/>
    </source>
</evidence>
<reference evidence="1 2" key="1">
    <citation type="submission" date="2014-09" db="EMBL/GenBank/DDBJ databases">
        <title>Genome sequencing and annotation of Bacillus Okhensis strain Kh10-101T.</title>
        <authorList>
            <person name="Prakash J.S."/>
        </authorList>
    </citation>
    <scope>NUCLEOTIDE SEQUENCE [LARGE SCALE GENOMIC DNA]</scope>
    <source>
        <strain evidence="2">Kh10-101T</strain>
    </source>
</reference>
<protein>
    <recommendedName>
        <fullName evidence="3">Type II secretion system protein</fullName>
    </recommendedName>
</protein>
<dbReference type="RefSeq" id="WP_034633650.1">
    <property type="nucleotide sequence ID" value="NZ_JRJU01000053.1"/>
</dbReference>
<dbReference type="EMBL" id="JRJU01000053">
    <property type="protein sequence ID" value="KHF38084.1"/>
    <property type="molecule type" value="Genomic_DNA"/>
</dbReference>
<evidence type="ECO:0000313" key="1">
    <source>
        <dbReference type="EMBL" id="KHF38084.1"/>
    </source>
</evidence>
<accession>A0A0B0IDD9</accession>
<sequence length="96" mass="11145">MEVLFAFGFLMLFSASILPLLLTVYAERTAIHEEVEVLLQLEEAVNRFKAGMPLDDRDNDGVLIVKEEVREGLLRFCARWTGRNGRDYERCFYAQK</sequence>
<organism evidence="1 2">
    <name type="scientific">Halalkalibacter okhensis</name>
    <dbReference type="NCBI Taxonomy" id="333138"/>
    <lineage>
        <taxon>Bacteria</taxon>
        <taxon>Bacillati</taxon>
        <taxon>Bacillota</taxon>
        <taxon>Bacilli</taxon>
        <taxon>Bacillales</taxon>
        <taxon>Bacillaceae</taxon>
        <taxon>Halalkalibacter</taxon>
    </lineage>
</organism>
<gene>
    <name evidence="1" type="ORF">LQ50_23455</name>
</gene>
<name>A0A0B0IDD9_9BACI</name>
<dbReference type="Proteomes" id="UP000030832">
    <property type="component" value="Unassembled WGS sequence"/>
</dbReference>
<keyword evidence="2" id="KW-1185">Reference proteome</keyword>
<dbReference type="STRING" id="333138.LQ50_23455"/>